<comment type="caution">
    <text evidence="5">The sequence shown here is derived from an EMBL/GenBank/DDBJ whole genome shotgun (WGS) entry which is preliminary data.</text>
</comment>
<dbReference type="Proteomes" id="UP001209746">
    <property type="component" value="Unassembled WGS sequence"/>
</dbReference>
<dbReference type="Pfam" id="PF26591">
    <property type="entry name" value="DUF8186_C"/>
    <property type="match status" value="1"/>
</dbReference>
<dbReference type="EMBL" id="JAOPKD010000003">
    <property type="protein sequence ID" value="MCU4726395.1"/>
    <property type="molecule type" value="Genomic_DNA"/>
</dbReference>
<dbReference type="RefSeq" id="WP_315910519.1">
    <property type="nucleotide sequence ID" value="NZ_JAOPKD010000003.1"/>
</dbReference>
<feature type="compositionally biased region" description="Low complexity" evidence="1">
    <location>
        <begin position="1"/>
        <end position="14"/>
    </location>
</feature>
<evidence type="ECO:0000256" key="1">
    <source>
        <dbReference type="SAM" id="MobiDB-lite"/>
    </source>
</evidence>
<feature type="domain" description="DUF8186" evidence="4">
    <location>
        <begin position="421"/>
        <end position="509"/>
    </location>
</feature>
<evidence type="ECO:0000259" key="4">
    <source>
        <dbReference type="Pfam" id="PF26591"/>
    </source>
</evidence>
<proteinExistence type="predicted"/>
<feature type="region of interest" description="Disordered" evidence="1">
    <location>
        <begin position="1"/>
        <end position="24"/>
    </location>
</feature>
<dbReference type="InterPro" id="IPR058910">
    <property type="entry name" value="DUF8186_M"/>
</dbReference>
<dbReference type="InterPro" id="IPR058911">
    <property type="entry name" value="DUF8186_C"/>
</dbReference>
<evidence type="ECO:0000259" key="2">
    <source>
        <dbReference type="Pfam" id="PF26589"/>
    </source>
</evidence>
<accession>A0AAE3IDD6</accession>
<protein>
    <submittedName>
        <fullName evidence="5">Uncharacterized protein</fullName>
    </submittedName>
</protein>
<feature type="domain" description="DUF8186" evidence="3">
    <location>
        <begin position="262"/>
        <end position="408"/>
    </location>
</feature>
<dbReference type="InterPro" id="IPR058499">
    <property type="entry name" value="DUF8186"/>
</dbReference>
<name>A0AAE3IDD6_9EURY</name>
<reference evidence="5" key="1">
    <citation type="submission" date="2023-02" db="EMBL/GenBank/DDBJ databases">
        <title>Enrichment on poylsaccharides allowed isolation of novel metabolic and taxonomic groups of Haloarchaea.</title>
        <authorList>
            <person name="Sorokin D.Y."/>
            <person name="Elcheninov A.G."/>
            <person name="Khizhniak T.V."/>
            <person name="Kolganova T.V."/>
            <person name="Kublanov I.V."/>
        </authorList>
    </citation>
    <scope>NUCLEOTIDE SEQUENCE</scope>
    <source>
        <strain evidence="5">HArc-curdl7</strain>
    </source>
</reference>
<dbReference type="Pfam" id="PF26590">
    <property type="entry name" value="DUF8186_M"/>
    <property type="match status" value="1"/>
</dbReference>
<dbReference type="AlphaFoldDB" id="A0AAE3IDD6"/>
<evidence type="ECO:0000259" key="3">
    <source>
        <dbReference type="Pfam" id="PF26590"/>
    </source>
</evidence>
<sequence>MTASTLAPTARAHPPTAPDHGVNESLFPTLWSGDLDRFVNESDYRELTGESRTLLEVIANATDIPLDRPPEAVERWNRGDLRDVPETNQSVSIGPPTAERARAAYIEDAFVSIFAIQPSTRAHLTPDDTPLYVGDTGSVLALVDYRVDIRDNHTVDNVTYRWRLDSHQVQRVRLLVDGELENETLGSQTPELGFDELTAYPGVRHNLTIEADIAVAVERSKDECLERGANGTCSVWQNETWQAQSALTVTDSRDVTRYRLGVSGYETSYPNGDQGLELYMNRPWLGFETPAGTVRGSWRFYTARDRHWDSLRIDSTDGSRQTHSPMHPLQVYAFPMEGDPTVRSTAVTLLDSYGVERDAPELQPDVHLDVAEDTYTASYGLVVRVEDGSESSELIGTVQGLVRGVERPLSDASLATVPLIETELRLSIDSIEDGIATVEISLREAPSGRPIETSGRPGVIQIDGTTVDTGSDGTTVQQVPIGNGIVSARYVPEPWWRHTPGYLGDSDAVFASHGSIDIVNAIYQIGIPIGLLLIAAFLVDRITGIPIWPPWRH</sequence>
<evidence type="ECO:0000313" key="6">
    <source>
        <dbReference type="Proteomes" id="UP001209746"/>
    </source>
</evidence>
<gene>
    <name evidence="5" type="ORF">OB914_05355</name>
</gene>
<organism evidence="5 6">
    <name type="scientific">Halapricum hydrolyticum</name>
    <dbReference type="NCBI Taxonomy" id="2979991"/>
    <lineage>
        <taxon>Archaea</taxon>
        <taxon>Methanobacteriati</taxon>
        <taxon>Methanobacteriota</taxon>
        <taxon>Stenosarchaea group</taxon>
        <taxon>Halobacteria</taxon>
        <taxon>Halobacteriales</taxon>
        <taxon>Haloarculaceae</taxon>
        <taxon>Halapricum</taxon>
    </lineage>
</organism>
<evidence type="ECO:0000313" key="5">
    <source>
        <dbReference type="EMBL" id="MCU4726395.1"/>
    </source>
</evidence>
<dbReference type="Pfam" id="PF26589">
    <property type="entry name" value="DUF8186"/>
    <property type="match status" value="1"/>
</dbReference>
<feature type="domain" description="DUF8186" evidence="2">
    <location>
        <begin position="83"/>
        <end position="258"/>
    </location>
</feature>